<dbReference type="Proteomes" id="UP000295325">
    <property type="component" value="Unassembled WGS sequence"/>
</dbReference>
<reference evidence="13 14" key="1">
    <citation type="submission" date="2019-03" db="EMBL/GenBank/DDBJ databases">
        <title>Genomic Encyclopedia of Type Strains, Phase IV (KMG-IV): sequencing the most valuable type-strain genomes for metagenomic binning, comparative biology and taxonomic classification.</title>
        <authorList>
            <person name="Goeker M."/>
        </authorList>
    </citation>
    <scope>NUCLEOTIDE SEQUENCE [LARGE SCALE GENOMIC DNA]</scope>
    <source>
        <strain evidence="13 14">DSM 24455</strain>
    </source>
</reference>
<dbReference type="GO" id="GO:0000287">
    <property type="term" value="F:magnesium ion binding"/>
    <property type="evidence" value="ECO:0007669"/>
    <property type="project" value="TreeGrafter"/>
</dbReference>
<dbReference type="FunFam" id="1.20.58.340:FF:000004">
    <property type="entry name" value="Magnesium transport protein CorA"/>
    <property type="match status" value="1"/>
</dbReference>
<gene>
    <name evidence="13" type="ORF">EDD71_10881</name>
</gene>
<dbReference type="AlphaFoldDB" id="A0A4R7KPY7"/>
<keyword evidence="14" id="KW-1185">Reference proteome</keyword>
<dbReference type="SUPFAM" id="SSF143865">
    <property type="entry name" value="CorA soluble domain-like"/>
    <property type="match status" value="1"/>
</dbReference>
<evidence type="ECO:0000256" key="6">
    <source>
        <dbReference type="ARBA" id="ARBA00022842"/>
    </source>
</evidence>
<dbReference type="GO" id="GO:0015095">
    <property type="term" value="F:magnesium ion transmembrane transporter activity"/>
    <property type="evidence" value="ECO:0007669"/>
    <property type="project" value="TreeGrafter"/>
</dbReference>
<evidence type="ECO:0000256" key="8">
    <source>
        <dbReference type="ARBA" id="ARBA00023065"/>
    </source>
</evidence>
<keyword evidence="9 12" id="KW-0472">Membrane</keyword>
<keyword evidence="4" id="KW-1003">Cell membrane</keyword>
<dbReference type="InterPro" id="IPR045863">
    <property type="entry name" value="CorA_TM1_TM2"/>
</dbReference>
<evidence type="ECO:0000256" key="7">
    <source>
        <dbReference type="ARBA" id="ARBA00022989"/>
    </source>
</evidence>
<comment type="caution">
    <text evidence="13">The sequence shown here is derived from an EMBL/GenBank/DDBJ whole genome shotgun (WGS) entry which is preliminary data.</text>
</comment>
<evidence type="ECO:0000256" key="11">
    <source>
        <dbReference type="ARBA" id="ARBA00045497"/>
    </source>
</evidence>
<dbReference type="CDD" id="cd12822">
    <property type="entry name" value="TmCorA-like"/>
    <property type="match status" value="1"/>
</dbReference>
<evidence type="ECO:0000256" key="4">
    <source>
        <dbReference type="ARBA" id="ARBA00022475"/>
    </source>
</evidence>
<dbReference type="RefSeq" id="WP_133627922.1">
    <property type="nucleotide sequence ID" value="NZ_SOAZ01000008.1"/>
</dbReference>
<evidence type="ECO:0000313" key="14">
    <source>
        <dbReference type="Proteomes" id="UP000295325"/>
    </source>
</evidence>
<keyword evidence="3" id="KW-0813">Transport</keyword>
<dbReference type="SUPFAM" id="SSF144083">
    <property type="entry name" value="Magnesium transport protein CorA, transmembrane region"/>
    <property type="match status" value="1"/>
</dbReference>
<comment type="catalytic activity">
    <reaction evidence="10">
        <text>Mg(2+)(in) = Mg(2+)(out)</text>
        <dbReference type="Rhea" id="RHEA:29827"/>
        <dbReference type="ChEBI" id="CHEBI:18420"/>
    </reaction>
</comment>
<protein>
    <submittedName>
        <fullName evidence="13">Magnesium transporter</fullName>
    </submittedName>
</protein>
<proteinExistence type="inferred from homology"/>
<dbReference type="Pfam" id="PF01544">
    <property type="entry name" value="CorA"/>
    <property type="match status" value="1"/>
</dbReference>
<dbReference type="Gene3D" id="3.30.460.20">
    <property type="entry name" value="CorA soluble domain-like"/>
    <property type="match status" value="1"/>
</dbReference>
<evidence type="ECO:0000256" key="1">
    <source>
        <dbReference type="ARBA" id="ARBA00004651"/>
    </source>
</evidence>
<comment type="subcellular location">
    <subcellularLocation>
        <location evidence="1">Cell membrane</location>
        <topology evidence="1">Multi-pass membrane protein</topology>
    </subcellularLocation>
</comment>
<comment type="similarity">
    <text evidence="2">Belongs to the CorA metal ion transporter (MIT) (TC 1.A.35) family.</text>
</comment>
<name>A0A4R7KPY7_9CLOT</name>
<evidence type="ECO:0000313" key="13">
    <source>
        <dbReference type="EMBL" id="TDT61181.1"/>
    </source>
</evidence>
<feature type="transmembrane region" description="Helical" evidence="12">
    <location>
        <begin position="257"/>
        <end position="277"/>
    </location>
</feature>
<keyword evidence="7 12" id="KW-1133">Transmembrane helix</keyword>
<feature type="transmembrane region" description="Helical" evidence="12">
    <location>
        <begin position="289"/>
        <end position="308"/>
    </location>
</feature>
<sequence length="314" mass="37026">MKIYSLKREIEEIRKEEIDFNKDVFYWLNLTPDELKKLNKHIFEFNPSTVDECESISQVAKVDFFDEYVFLVLNSLKYEKGIVAPDEFNIFLGRKYIITVSRHDVKIIKELEDELLNYKNSVVFSKGMSPSKILYYILDKLILNDYDIINKLENVADSLEIQIMKNPDKQFVHALLHLRHQVHTLRRCIAPLRYIGDNLLSNENGVIDCGSINYFHRINSKINKLIFSLESLVQYIVLVREAFEAEIANKTNELMKLFTIVAMFFSPLTLITGIYGMNFKIPELSWKYGYFYSLGLMAFVSLVLFIYFKRKKWL</sequence>
<organism evidence="13 14">
    <name type="scientific">Fonticella tunisiensis</name>
    <dbReference type="NCBI Taxonomy" id="1096341"/>
    <lineage>
        <taxon>Bacteria</taxon>
        <taxon>Bacillati</taxon>
        <taxon>Bacillota</taxon>
        <taxon>Clostridia</taxon>
        <taxon>Eubacteriales</taxon>
        <taxon>Clostridiaceae</taxon>
        <taxon>Fonticella</taxon>
    </lineage>
</organism>
<dbReference type="PANTHER" id="PTHR46494:SF1">
    <property type="entry name" value="CORA FAMILY METAL ION TRANSPORTER (EUROFUNG)"/>
    <property type="match status" value="1"/>
</dbReference>
<comment type="function">
    <text evidence="11">Mediates influx of magnesium ions. Alternates between open and closed states. Activated by low cytoplasmic Mg(2+) levels. Inactive when cytoplasmic Mg(2+) levels are high.</text>
</comment>
<evidence type="ECO:0000256" key="2">
    <source>
        <dbReference type="ARBA" id="ARBA00009765"/>
    </source>
</evidence>
<keyword evidence="6" id="KW-0460">Magnesium</keyword>
<dbReference type="GO" id="GO:0050897">
    <property type="term" value="F:cobalt ion binding"/>
    <property type="evidence" value="ECO:0007669"/>
    <property type="project" value="TreeGrafter"/>
</dbReference>
<evidence type="ECO:0000256" key="3">
    <source>
        <dbReference type="ARBA" id="ARBA00022448"/>
    </source>
</evidence>
<keyword evidence="8" id="KW-0406">Ion transport</keyword>
<dbReference type="GO" id="GO:0005886">
    <property type="term" value="C:plasma membrane"/>
    <property type="evidence" value="ECO:0007669"/>
    <property type="project" value="UniProtKB-SubCell"/>
</dbReference>
<dbReference type="InterPro" id="IPR002523">
    <property type="entry name" value="MgTranspt_CorA/ZnTranspt_ZntB"/>
</dbReference>
<dbReference type="Gene3D" id="1.20.58.340">
    <property type="entry name" value="Magnesium transport protein CorA, transmembrane region"/>
    <property type="match status" value="2"/>
</dbReference>
<evidence type="ECO:0000256" key="5">
    <source>
        <dbReference type="ARBA" id="ARBA00022692"/>
    </source>
</evidence>
<evidence type="ECO:0000256" key="10">
    <source>
        <dbReference type="ARBA" id="ARBA00034269"/>
    </source>
</evidence>
<dbReference type="PANTHER" id="PTHR46494">
    <property type="entry name" value="CORA FAMILY METAL ION TRANSPORTER (EUROFUNG)"/>
    <property type="match status" value="1"/>
</dbReference>
<evidence type="ECO:0000256" key="12">
    <source>
        <dbReference type="SAM" id="Phobius"/>
    </source>
</evidence>
<evidence type="ECO:0000256" key="9">
    <source>
        <dbReference type="ARBA" id="ARBA00023136"/>
    </source>
</evidence>
<dbReference type="InterPro" id="IPR045861">
    <property type="entry name" value="CorA_cytoplasmic_dom"/>
</dbReference>
<keyword evidence="5 12" id="KW-0812">Transmembrane</keyword>
<dbReference type="OrthoDB" id="9803416at2"/>
<dbReference type="GO" id="GO:0015087">
    <property type="term" value="F:cobalt ion transmembrane transporter activity"/>
    <property type="evidence" value="ECO:0007669"/>
    <property type="project" value="TreeGrafter"/>
</dbReference>
<dbReference type="EMBL" id="SOAZ01000008">
    <property type="protein sequence ID" value="TDT61181.1"/>
    <property type="molecule type" value="Genomic_DNA"/>
</dbReference>
<accession>A0A4R7KPY7</accession>